<dbReference type="AlphaFoldDB" id="A0A1M4UT18"/>
<dbReference type="STRING" id="1121881.SAMN02745225_01079"/>
<keyword evidence="5" id="KW-0067">ATP-binding</keyword>
<dbReference type="SUPFAM" id="SSF52540">
    <property type="entry name" value="P-loop containing nucleoside triphosphate hydrolases"/>
    <property type="match status" value="1"/>
</dbReference>
<evidence type="ECO:0000256" key="5">
    <source>
        <dbReference type="ARBA" id="ARBA00022840"/>
    </source>
</evidence>
<dbReference type="GO" id="GO:0005829">
    <property type="term" value="C:cytosol"/>
    <property type="evidence" value="ECO:0007669"/>
    <property type="project" value="TreeGrafter"/>
</dbReference>
<keyword evidence="4" id="KW-0547">Nucleotide-binding</keyword>
<proteinExistence type="inferred from homology"/>
<evidence type="ECO:0000256" key="6">
    <source>
        <dbReference type="ARBA" id="ARBA00039970"/>
    </source>
</evidence>
<name>A0A1M4UT18_9ACTN</name>
<dbReference type="GO" id="GO:0005524">
    <property type="term" value="F:ATP binding"/>
    <property type="evidence" value="ECO:0007669"/>
    <property type="project" value="UniProtKB-KW"/>
</dbReference>
<dbReference type="FunFam" id="3.40.50.300:FF:000013">
    <property type="entry name" value="PhoH family ATPase"/>
    <property type="match status" value="1"/>
</dbReference>
<dbReference type="EMBL" id="FQUL01000012">
    <property type="protein sequence ID" value="SHE59844.1"/>
    <property type="molecule type" value="Genomic_DNA"/>
</dbReference>
<feature type="domain" description="PhoH-like protein" evidence="7">
    <location>
        <begin position="101"/>
        <end position="303"/>
    </location>
</feature>
<dbReference type="InterPro" id="IPR027417">
    <property type="entry name" value="P-loop_NTPase"/>
</dbReference>
<organism evidence="8 9">
    <name type="scientific">Ferrithrix thermotolerans DSM 19514</name>
    <dbReference type="NCBI Taxonomy" id="1121881"/>
    <lineage>
        <taxon>Bacteria</taxon>
        <taxon>Bacillati</taxon>
        <taxon>Actinomycetota</taxon>
        <taxon>Acidimicrobiia</taxon>
        <taxon>Acidimicrobiales</taxon>
        <taxon>Acidimicrobiaceae</taxon>
        <taxon>Ferrithrix</taxon>
    </lineage>
</organism>
<comment type="similarity">
    <text evidence="2">Belongs to the PhoH family.</text>
</comment>
<dbReference type="Pfam" id="PF02562">
    <property type="entry name" value="PhoH"/>
    <property type="match status" value="1"/>
</dbReference>
<gene>
    <name evidence="8" type="ORF">SAMN02745225_01079</name>
</gene>
<evidence type="ECO:0000313" key="9">
    <source>
        <dbReference type="Proteomes" id="UP000184295"/>
    </source>
</evidence>
<dbReference type="Gene3D" id="3.40.50.300">
    <property type="entry name" value="P-loop containing nucleotide triphosphate hydrolases"/>
    <property type="match status" value="1"/>
</dbReference>
<dbReference type="PANTHER" id="PTHR30473">
    <property type="entry name" value="PROTEIN PHOH"/>
    <property type="match status" value="1"/>
</dbReference>
<dbReference type="InterPro" id="IPR051451">
    <property type="entry name" value="PhoH2-like"/>
</dbReference>
<reference evidence="9" key="1">
    <citation type="submission" date="2016-11" db="EMBL/GenBank/DDBJ databases">
        <authorList>
            <person name="Varghese N."/>
            <person name="Submissions S."/>
        </authorList>
    </citation>
    <scope>NUCLEOTIDE SEQUENCE [LARGE SCALE GENOMIC DNA]</scope>
    <source>
        <strain evidence="9">DSM 19514</strain>
    </source>
</reference>
<evidence type="ECO:0000256" key="4">
    <source>
        <dbReference type="ARBA" id="ARBA00022741"/>
    </source>
</evidence>
<accession>A0A1M4UT18</accession>
<keyword evidence="9" id="KW-1185">Reference proteome</keyword>
<sequence>MIVPKNQTMLAILGMNDEHLRAVQSAFPDVAITARGNEIAIVGSEAPSVAKLFEELIVLVENGELLEKYNLARTIDMIKANEVPSDIVNLELLRSARGKAVKPKTLGQRRYVEAIANNVITFGIGPAGTGKSYLAVALAVQALQQKSVSRIILTRPAVEAGERLGFLPGDLMAKVDPYLRPLYDALYDILEPEVTQRLLERGTIEVAPLAFMRGRTLNSSFIILDEAQNTTPEQMKMFLTRIGFGSKVVVTGDTTQIDVPNGRSGLVGLEETLSGVDDLAFVHLGSRDVVRHPIVSAIVKAYDGAADERSRERNL</sequence>
<dbReference type="InterPro" id="IPR003714">
    <property type="entry name" value="PhoH"/>
</dbReference>
<evidence type="ECO:0000256" key="2">
    <source>
        <dbReference type="ARBA" id="ARBA00010393"/>
    </source>
</evidence>
<keyword evidence="3" id="KW-0963">Cytoplasm</keyword>
<comment type="subcellular location">
    <subcellularLocation>
        <location evidence="1">Cytoplasm</location>
    </subcellularLocation>
</comment>
<evidence type="ECO:0000313" key="8">
    <source>
        <dbReference type="EMBL" id="SHE59844.1"/>
    </source>
</evidence>
<evidence type="ECO:0000259" key="7">
    <source>
        <dbReference type="Pfam" id="PF02562"/>
    </source>
</evidence>
<dbReference type="PANTHER" id="PTHR30473:SF1">
    <property type="entry name" value="PHOH-LIKE PROTEIN"/>
    <property type="match status" value="1"/>
</dbReference>
<protein>
    <recommendedName>
        <fullName evidence="6">PhoH-like protein</fullName>
    </recommendedName>
</protein>
<evidence type="ECO:0000256" key="3">
    <source>
        <dbReference type="ARBA" id="ARBA00022490"/>
    </source>
</evidence>
<evidence type="ECO:0000256" key="1">
    <source>
        <dbReference type="ARBA" id="ARBA00004496"/>
    </source>
</evidence>
<dbReference type="Proteomes" id="UP000184295">
    <property type="component" value="Unassembled WGS sequence"/>
</dbReference>